<dbReference type="VEuPathDB" id="VectorBase:AFUN2_008619"/>
<dbReference type="AlphaFoldDB" id="A0A182R9C4"/>
<dbReference type="SUPFAM" id="SSF55729">
    <property type="entry name" value="Acyl-CoA N-acyltransferases (Nat)"/>
    <property type="match status" value="1"/>
</dbReference>
<dbReference type="PANTHER" id="PTHR20905">
    <property type="entry name" value="N-ACETYLTRANSFERASE-RELATED"/>
    <property type="match status" value="1"/>
</dbReference>
<sequence length="222" mass="25220">MSGGFPKILYRIAVPSECDRIREALLSFYFPEDLLTRSYVEENQTNIGPSEEHLQYVLSFVYQGMVALAIEEDHGTIVGVTIARCVKPNTAEELLALVPSAGARRWAEMVRLYAHLEQTGDVCGRFRSRRSYHVFVLAVEPHFRRRAIGQKLMEFQLARGKSLRFRVVSADFTCETSARIGERMDMRCVSAISMNQYRSQAGEHTFVASGVNHIISTYARYV</sequence>
<dbReference type="CDD" id="cd04301">
    <property type="entry name" value="NAT_SF"/>
    <property type="match status" value="1"/>
</dbReference>
<dbReference type="PANTHER" id="PTHR20905:SF1">
    <property type="entry name" value="AT07410P-RELATED"/>
    <property type="match status" value="1"/>
</dbReference>
<dbReference type="GO" id="GO:0008080">
    <property type="term" value="F:N-acetyltransferase activity"/>
    <property type="evidence" value="ECO:0007669"/>
    <property type="project" value="TreeGrafter"/>
</dbReference>
<evidence type="ECO:0000313" key="1">
    <source>
        <dbReference type="EnsemblMetazoa" id="AFUN002784-PA"/>
    </source>
</evidence>
<dbReference type="VEuPathDB" id="VectorBase:AFUN002784"/>
<reference evidence="1" key="1">
    <citation type="submission" date="2020-05" db="UniProtKB">
        <authorList>
            <consortium name="EnsemblMetazoa"/>
        </authorList>
    </citation>
    <scope>IDENTIFICATION</scope>
    <source>
        <strain evidence="1">FUMOZ</strain>
    </source>
</reference>
<dbReference type="Gene3D" id="3.40.630.30">
    <property type="match status" value="1"/>
</dbReference>
<proteinExistence type="predicted"/>
<dbReference type="InterPro" id="IPR016181">
    <property type="entry name" value="Acyl_CoA_acyltransferase"/>
</dbReference>
<organism evidence="1">
    <name type="scientific">Anopheles funestus</name>
    <name type="common">African malaria mosquito</name>
    <dbReference type="NCBI Taxonomy" id="62324"/>
    <lineage>
        <taxon>Eukaryota</taxon>
        <taxon>Metazoa</taxon>
        <taxon>Ecdysozoa</taxon>
        <taxon>Arthropoda</taxon>
        <taxon>Hexapoda</taxon>
        <taxon>Insecta</taxon>
        <taxon>Pterygota</taxon>
        <taxon>Neoptera</taxon>
        <taxon>Endopterygota</taxon>
        <taxon>Diptera</taxon>
        <taxon>Nematocera</taxon>
        <taxon>Culicoidea</taxon>
        <taxon>Culicidae</taxon>
        <taxon>Anophelinae</taxon>
        <taxon>Anopheles</taxon>
    </lineage>
</organism>
<accession>A0A182R9C4</accession>
<dbReference type="STRING" id="62324.A0A182R9C4"/>
<protein>
    <submittedName>
        <fullName evidence="1">Uncharacterized protein</fullName>
    </submittedName>
</protein>
<dbReference type="EnsemblMetazoa" id="AFUN002784-RA">
    <property type="protein sequence ID" value="AFUN002784-PA"/>
    <property type="gene ID" value="AFUN002784"/>
</dbReference>
<name>A0A182R9C4_ANOFN</name>